<dbReference type="Proteomes" id="UP001417504">
    <property type="component" value="Unassembled WGS sequence"/>
</dbReference>
<dbReference type="EMBL" id="JBBNAE010000001">
    <property type="protein sequence ID" value="KAK9154190.1"/>
    <property type="molecule type" value="Genomic_DNA"/>
</dbReference>
<reference evidence="2 3" key="1">
    <citation type="submission" date="2024-01" db="EMBL/GenBank/DDBJ databases">
        <title>Genome assemblies of Stephania.</title>
        <authorList>
            <person name="Yang L."/>
        </authorList>
    </citation>
    <scope>NUCLEOTIDE SEQUENCE [LARGE SCALE GENOMIC DNA]</scope>
    <source>
        <strain evidence="2">QJT</strain>
        <tissue evidence="2">Leaf</tissue>
    </source>
</reference>
<evidence type="ECO:0000313" key="3">
    <source>
        <dbReference type="Proteomes" id="UP001417504"/>
    </source>
</evidence>
<protein>
    <submittedName>
        <fullName evidence="2">Uncharacterized protein</fullName>
    </submittedName>
</protein>
<gene>
    <name evidence="2" type="ORF">Sjap_001670</name>
</gene>
<keyword evidence="1" id="KW-0812">Transmembrane</keyword>
<proteinExistence type="predicted"/>
<comment type="caution">
    <text evidence="2">The sequence shown here is derived from an EMBL/GenBank/DDBJ whole genome shotgun (WGS) entry which is preliminary data.</text>
</comment>
<evidence type="ECO:0000256" key="1">
    <source>
        <dbReference type="SAM" id="Phobius"/>
    </source>
</evidence>
<evidence type="ECO:0000313" key="2">
    <source>
        <dbReference type="EMBL" id="KAK9154190.1"/>
    </source>
</evidence>
<keyword evidence="1" id="KW-0472">Membrane</keyword>
<organism evidence="2 3">
    <name type="scientific">Stephania japonica</name>
    <dbReference type="NCBI Taxonomy" id="461633"/>
    <lineage>
        <taxon>Eukaryota</taxon>
        <taxon>Viridiplantae</taxon>
        <taxon>Streptophyta</taxon>
        <taxon>Embryophyta</taxon>
        <taxon>Tracheophyta</taxon>
        <taxon>Spermatophyta</taxon>
        <taxon>Magnoliopsida</taxon>
        <taxon>Ranunculales</taxon>
        <taxon>Menispermaceae</taxon>
        <taxon>Menispermoideae</taxon>
        <taxon>Cissampelideae</taxon>
        <taxon>Stephania</taxon>
    </lineage>
</organism>
<accession>A0AAP0KLA1</accession>
<dbReference type="AlphaFoldDB" id="A0AAP0KLA1"/>
<name>A0AAP0KLA1_9MAGN</name>
<sequence>MDSLYLDFLKGMLKPATAVVLSFAKNLGLEKEMVHSIARAFLQFSVTGFFMVVVAGYTAGQRANNVP</sequence>
<keyword evidence="3" id="KW-1185">Reference proteome</keyword>
<feature type="transmembrane region" description="Helical" evidence="1">
    <location>
        <begin position="41"/>
        <end position="60"/>
    </location>
</feature>
<keyword evidence="1" id="KW-1133">Transmembrane helix</keyword>